<dbReference type="InterPro" id="IPR036134">
    <property type="entry name" value="Crypto/Photolyase_FAD-like_sf"/>
</dbReference>
<dbReference type="GO" id="GO:0003904">
    <property type="term" value="F:deoxyribodipyrimidine photo-lyase activity"/>
    <property type="evidence" value="ECO:0007669"/>
    <property type="project" value="TreeGrafter"/>
</dbReference>
<dbReference type="Gene3D" id="1.25.40.80">
    <property type="match status" value="1"/>
</dbReference>
<dbReference type="GO" id="GO:0032922">
    <property type="term" value="P:circadian regulation of gene expression"/>
    <property type="evidence" value="ECO:0007669"/>
    <property type="project" value="TreeGrafter"/>
</dbReference>
<keyword evidence="2 3" id="KW-0274">FAD</keyword>
<dbReference type="PANTHER" id="PTHR11455">
    <property type="entry name" value="CRYPTOCHROME"/>
    <property type="match status" value="1"/>
</dbReference>
<proteinExistence type="predicted"/>
<keyword evidence="5" id="KW-0456">Lyase</keyword>
<dbReference type="GO" id="GO:0043153">
    <property type="term" value="P:entrainment of circadian clock by photoperiod"/>
    <property type="evidence" value="ECO:0007669"/>
    <property type="project" value="TreeGrafter"/>
</dbReference>
<dbReference type="AlphaFoldDB" id="A0A7G9QKX4"/>
<feature type="binding site" evidence="3">
    <location>
        <position position="25"/>
    </location>
    <ligand>
        <name>FAD</name>
        <dbReference type="ChEBI" id="CHEBI:57692"/>
    </ligand>
</feature>
<feature type="domain" description="Cryptochrome/DNA photolyase FAD-binding" evidence="4">
    <location>
        <begin position="70"/>
        <end position="210"/>
    </location>
</feature>
<dbReference type="KEGG" id="proe:H9L23_07940"/>
<reference evidence="5 6" key="1">
    <citation type="submission" date="2020-08" db="EMBL/GenBank/DDBJ databases">
        <title>Genome sequence of Pedobacter roseus KACC 11594T.</title>
        <authorList>
            <person name="Hyun D.-W."/>
            <person name="Bae J.-W."/>
        </authorList>
    </citation>
    <scope>NUCLEOTIDE SEQUENCE [LARGE SCALE GENOMIC DNA]</scope>
    <source>
        <strain evidence="5 6">KACC 11594</strain>
    </source>
</reference>
<accession>A0A7G9QKX4</accession>
<organism evidence="5 6">
    <name type="scientific">Pedobacter roseus</name>
    <dbReference type="NCBI Taxonomy" id="336820"/>
    <lineage>
        <taxon>Bacteria</taxon>
        <taxon>Pseudomonadati</taxon>
        <taxon>Bacteroidota</taxon>
        <taxon>Sphingobacteriia</taxon>
        <taxon>Sphingobacteriales</taxon>
        <taxon>Sphingobacteriaceae</taxon>
        <taxon>Pedobacter</taxon>
    </lineage>
</organism>
<dbReference type="EMBL" id="CP060723">
    <property type="protein sequence ID" value="QNN43999.1"/>
    <property type="molecule type" value="Genomic_DNA"/>
</dbReference>
<dbReference type="GO" id="GO:0071949">
    <property type="term" value="F:FAD binding"/>
    <property type="evidence" value="ECO:0007669"/>
    <property type="project" value="TreeGrafter"/>
</dbReference>
<evidence type="ECO:0000256" key="1">
    <source>
        <dbReference type="ARBA" id="ARBA00022630"/>
    </source>
</evidence>
<evidence type="ECO:0000256" key="2">
    <source>
        <dbReference type="ARBA" id="ARBA00022827"/>
    </source>
</evidence>
<dbReference type="GO" id="GO:0005737">
    <property type="term" value="C:cytoplasm"/>
    <property type="evidence" value="ECO:0007669"/>
    <property type="project" value="TreeGrafter"/>
</dbReference>
<gene>
    <name evidence="5" type="ORF">H9L23_07940</name>
</gene>
<feature type="binding site" evidence="3">
    <location>
        <position position="70"/>
    </location>
    <ligand>
        <name>FAD</name>
        <dbReference type="ChEBI" id="CHEBI:57692"/>
    </ligand>
</feature>
<name>A0A7G9QKX4_9SPHI</name>
<dbReference type="RefSeq" id="WP_187594453.1">
    <property type="nucleotide sequence ID" value="NZ_CP060723.1"/>
</dbReference>
<dbReference type="Gene3D" id="1.10.579.10">
    <property type="entry name" value="DNA Cyclobutane Dipyrimidine Photolyase, subunit A, domain 3"/>
    <property type="match status" value="1"/>
</dbReference>
<evidence type="ECO:0000313" key="6">
    <source>
        <dbReference type="Proteomes" id="UP000515806"/>
    </source>
</evidence>
<dbReference type="Pfam" id="PF03441">
    <property type="entry name" value="FAD_binding_7"/>
    <property type="match status" value="1"/>
</dbReference>
<feature type="binding site" evidence="3">
    <location>
        <begin position="73"/>
        <end position="80"/>
    </location>
    <ligand>
        <name>FAD</name>
        <dbReference type="ChEBI" id="CHEBI:57692"/>
    </ligand>
</feature>
<sequence length="382" mass="44655">MSETKFPTDYSEILKRIEDLDPLQYAKTRNFINGAVSYLSPYISRGVVSLKQIQQEISKKGFGLDRAEKFLQELAWREYYQRIWQEKKELIWKDLQRPQPDVEEHDMILSILKSQTGISAVDNGIGLLYKTGYMHNHIRMYVASIACNIGKTHWSTPSKWLYYHLLDGDIASNNASWQWVSGAFSQKKYYCNQENINNYTQSNQKGTFLDKTYEELPLISIPDVLKGRTKLQLKTILPETVLPEIDIYKPTIIYNSYNLDPNWRKSDKANRILLLEPSHFSKYPVSENVIAFLTGLSRNIPGIKIFSGELCEIALLYKESTIPAEERFISKEHPAFNHYPGIKDSYEWMFPEVTGEYPSFFKYWKLCRPYLEKDRLSAMENQ</sequence>
<evidence type="ECO:0000259" key="4">
    <source>
        <dbReference type="Pfam" id="PF03441"/>
    </source>
</evidence>
<evidence type="ECO:0000313" key="5">
    <source>
        <dbReference type="EMBL" id="QNN43999.1"/>
    </source>
</evidence>
<dbReference type="Proteomes" id="UP000515806">
    <property type="component" value="Chromosome"/>
</dbReference>
<keyword evidence="6" id="KW-1185">Reference proteome</keyword>
<evidence type="ECO:0000256" key="3">
    <source>
        <dbReference type="PIRSR" id="PIRSR602081-1"/>
    </source>
</evidence>
<dbReference type="InterPro" id="IPR005101">
    <property type="entry name" value="Cryptochr/Photolyase_FAD-bd"/>
</dbReference>
<protein>
    <submittedName>
        <fullName evidence="5">Deoxyribodipyrimidine photolyase</fullName>
    </submittedName>
</protein>
<keyword evidence="1 3" id="KW-0285">Flavoprotein</keyword>
<feature type="binding site" evidence="3">
    <location>
        <begin position="167"/>
        <end position="169"/>
    </location>
    <ligand>
        <name>FAD</name>
        <dbReference type="ChEBI" id="CHEBI:57692"/>
    </ligand>
</feature>
<dbReference type="SUPFAM" id="SSF48173">
    <property type="entry name" value="Cryptochrome/photolyase FAD-binding domain"/>
    <property type="match status" value="1"/>
</dbReference>
<dbReference type="InterPro" id="IPR002081">
    <property type="entry name" value="Cryptochrome/DNA_photolyase_1"/>
</dbReference>
<comment type="cofactor">
    <cofactor evidence="3">
        <name>FAD</name>
        <dbReference type="ChEBI" id="CHEBI:57692"/>
    </cofactor>
    <text evidence="3">Binds 1 FAD per subunit.</text>
</comment>
<dbReference type="PANTHER" id="PTHR11455:SF18">
    <property type="entry name" value="SI:CH1073-390K14.1"/>
    <property type="match status" value="1"/>
</dbReference>
<dbReference type="GO" id="GO:0003677">
    <property type="term" value="F:DNA binding"/>
    <property type="evidence" value="ECO:0007669"/>
    <property type="project" value="TreeGrafter"/>
</dbReference>